<evidence type="ECO:0000313" key="1">
    <source>
        <dbReference type="EMBL" id="CAG5068144.1"/>
    </source>
</evidence>
<comment type="caution">
    <text evidence="1">The sequence shown here is derived from an EMBL/GenBank/DDBJ whole genome shotgun (WGS) entry which is preliminary data.</text>
</comment>
<gene>
    <name evidence="1" type="ORF">DYBT9623_00873</name>
</gene>
<accession>A0ABM8UKY0</accession>
<dbReference type="Pfam" id="PF13668">
    <property type="entry name" value="Ferritin_2"/>
    <property type="match status" value="1"/>
</dbReference>
<evidence type="ECO:0008006" key="3">
    <source>
        <dbReference type="Google" id="ProtNLM"/>
    </source>
</evidence>
<dbReference type="Proteomes" id="UP000679725">
    <property type="component" value="Unassembled WGS sequence"/>
</dbReference>
<reference evidence="1 2" key="1">
    <citation type="submission" date="2021-04" db="EMBL/GenBank/DDBJ databases">
        <authorList>
            <person name="Rodrigo-Torres L."/>
            <person name="Arahal R. D."/>
            <person name="Lucena T."/>
        </authorList>
    </citation>
    <scope>NUCLEOTIDE SEQUENCE [LARGE SCALE GENOMIC DNA]</scope>
    <source>
        <strain evidence="1 2">CECT 9623</strain>
    </source>
</reference>
<protein>
    <recommendedName>
        <fullName evidence="3">Ferritin-like domain-containing protein</fullName>
    </recommendedName>
</protein>
<keyword evidence="2" id="KW-1185">Reference proteome</keyword>
<sequence>MNLLNILDQFQKFDGDAIERIEYTSRRFFLNKISTKVAAAAAPAIIAGSMNKAYAQSSEAVDVLKFALTLEYLENEFYNLGNKTAGLIPDMYKPVFAQIEQHELAHVKFLEAALGVTPPFRDKPTFDFTVGGTYKAFTDFDTFVFLSHAFEDTGVRAYKGQAGTLIKDPQILEYALQVHSVEARHASISRKILAKIRNSKSIKSWITLDEGSPAPVYKGSNSEATIVQGGVNLLDLDLTGIPDTGSVRYKAATEAFDEILTKEETLAIAIPFIKM</sequence>
<proteinExistence type="predicted"/>
<dbReference type="InterPro" id="IPR009078">
    <property type="entry name" value="Ferritin-like_SF"/>
</dbReference>
<dbReference type="SUPFAM" id="SSF47240">
    <property type="entry name" value="Ferritin-like"/>
    <property type="match status" value="1"/>
</dbReference>
<dbReference type="RefSeq" id="WP_215232255.1">
    <property type="nucleotide sequence ID" value="NZ_CAJRAU010000001.1"/>
</dbReference>
<dbReference type="EMBL" id="CAJRAU010000001">
    <property type="protein sequence ID" value="CAG5068144.1"/>
    <property type="molecule type" value="Genomic_DNA"/>
</dbReference>
<organism evidence="1 2">
    <name type="scientific">Dyadobacter linearis</name>
    <dbReference type="NCBI Taxonomy" id="2823330"/>
    <lineage>
        <taxon>Bacteria</taxon>
        <taxon>Pseudomonadati</taxon>
        <taxon>Bacteroidota</taxon>
        <taxon>Cytophagia</taxon>
        <taxon>Cytophagales</taxon>
        <taxon>Spirosomataceae</taxon>
        <taxon>Dyadobacter</taxon>
    </lineage>
</organism>
<evidence type="ECO:0000313" key="2">
    <source>
        <dbReference type="Proteomes" id="UP000679725"/>
    </source>
</evidence>
<name>A0ABM8UKY0_9BACT</name>